<keyword evidence="1" id="KW-0677">Repeat</keyword>
<protein>
    <recommendedName>
        <fullName evidence="5">CUB domain-containing protein</fullName>
    </recommendedName>
</protein>
<comment type="caution">
    <text evidence="3">Lacks conserved residue(s) required for the propagation of feature annotation.</text>
</comment>
<accession>A0AAV4HFF5</accession>
<feature type="chain" id="PRO_5043864883" description="CUB domain-containing protein" evidence="4">
    <location>
        <begin position="20"/>
        <end position="526"/>
    </location>
</feature>
<keyword evidence="7" id="KW-1185">Reference proteome</keyword>
<dbReference type="Gene3D" id="2.60.120.290">
    <property type="entry name" value="Spermadhesin, CUB domain"/>
    <property type="match status" value="2"/>
</dbReference>
<keyword evidence="2" id="KW-1015">Disulfide bond</keyword>
<dbReference type="InterPro" id="IPR035914">
    <property type="entry name" value="Sperma_CUB_dom_sf"/>
</dbReference>
<evidence type="ECO:0000259" key="5">
    <source>
        <dbReference type="PROSITE" id="PS01180"/>
    </source>
</evidence>
<evidence type="ECO:0000256" key="2">
    <source>
        <dbReference type="ARBA" id="ARBA00023157"/>
    </source>
</evidence>
<dbReference type="PROSITE" id="PS01180">
    <property type="entry name" value="CUB"/>
    <property type="match status" value="1"/>
</dbReference>
<keyword evidence="4" id="KW-0732">Signal</keyword>
<dbReference type="SUPFAM" id="SSF49854">
    <property type="entry name" value="Spermadhesin, CUB domain"/>
    <property type="match status" value="2"/>
</dbReference>
<organism evidence="6 7">
    <name type="scientific">Elysia marginata</name>
    <dbReference type="NCBI Taxonomy" id="1093978"/>
    <lineage>
        <taxon>Eukaryota</taxon>
        <taxon>Metazoa</taxon>
        <taxon>Spiralia</taxon>
        <taxon>Lophotrochozoa</taxon>
        <taxon>Mollusca</taxon>
        <taxon>Gastropoda</taxon>
        <taxon>Heterobranchia</taxon>
        <taxon>Euthyneura</taxon>
        <taxon>Panpulmonata</taxon>
        <taxon>Sacoglossa</taxon>
        <taxon>Placobranchoidea</taxon>
        <taxon>Plakobranchidae</taxon>
        <taxon>Elysia</taxon>
    </lineage>
</organism>
<proteinExistence type="predicted"/>
<evidence type="ECO:0000313" key="7">
    <source>
        <dbReference type="Proteomes" id="UP000762676"/>
    </source>
</evidence>
<dbReference type="Proteomes" id="UP000762676">
    <property type="component" value="Unassembled WGS sequence"/>
</dbReference>
<dbReference type="EMBL" id="BMAT01012633">
    <property type="protein sequence ID" value="GFR95763.1"/>
    <property type="molecule type" value="Genomic_DNA"/>
</dbReference>
<feature type="domain" description="CUB" evidence="5">
    <location>
        <begin position="149"/>
        <end position="279"/>
    </location>
</feature>
<dbReference type="PANTHER" id="PTHR24251">
    <property type="entry name" value="OVOCHYMASE-RELATED"/>
    <property type="match status" value="1"/>
</dbReference>
<dbReference type="InterPro" id="IPR000859">
    <property type="entry name" value="CUB_dom"/>
</dbReference>
<reference evidence="6 7" key="1">
    <citation type="journal article" date="2021" name="Elife">
        <title>Chloroplast acquisition without the gene transfer in kleptoplastic sea slugs, Plakobranchus ocellatus.</title>
        <authorList>
            <person name="Maeda T."/>
            <person name="Takahashi S."/>
            <person name="Yoshida T."/>
            <person name="Shimamura S."/>
            <person name="Takaki Y."/>
            <person name="Nagai Y."/>
            <person name="Toyoda A."/>
            <person name="Suzuki Y."/>
            <person name="Arimoto A."/>
            <person name="Ishii H."/>
            <person name="Satoh N."/>
            <person name="Nishiyama T."/>
            <person name="Hasebe M."/>
            <person name="Maruyama T."/>
            <person name="Minagawa J."/>
            <person name="Obokata J."/>
            <person name="Shigenobu S."/>
        </authorList>
    </citation>
    <scope>NUCLEOTIDE SEQUENCE [LARGE SCALE GENOMIC DNA]</scope>
</reference>
<evidence type="ECO:0000256" key="1">
    <source>
        <dbReference type="ARBA" id="ARBA00022737"/>
    </source>
</evidence>
<name>A0AAV4HFF5_9GAST</name>
<feature type="signal peptide" evidence="4">
    <location>
        <begin position="1"/>
        <end position="19"/>
    </location>
</feature>
<evidence type="ECO:0000313" key="6">
    <source>
        <dbReference type="EMBL" id="GFR95763.1"/>
    </source>
</evidence>
<sequence>MALLVFFLSALFISEDVSSLCPFTDVTLEDDGETFVISHTNFSFLHEDGSFANCQLRIMPKFFDSTIKVEFWEKPLILDYYSDFSRERKFKFIVVGFDPTDPIESVLDYEDLKGIRYRSFIKMALRVHILVYYGASFNVTFTLQRASTCGSSSPLPARGGFNSIMSPDYPQPFPGNKSCKWTIAASRPIDLELMYYNGSAICDDHKLRIISLFEQTPSADVQSRFYVQEETFCGRIGNQTIFADKVFDQAYSKYTVHVLFYNERNPHNNTGFLLRYRQRGNPLNELEGPINNVESSSNAIGGRNNNGSEDLDRWCPPNVTLEHGQEVVISYENFTASKESGRLVKCIVTVRPKYNGSTILLKIKNARSYYRWPFWITTFDPSDPDEVPISEMRLTSPSTENSYPQRAIKIDMEFFYGRKFRNNFEFVLSLQKDSSPCGTTEIFPGTDSITHYYPGQFQFIFSPYYPVPYPWNITCEWTFSASSPMEFKLVDFDGREACTDESLNITFGTVKFFFLISSISVSSRID</sequence>
<evidence type="ECO:0000256" key="4">
    <source>
        <dbReference type="SAM" id="SignalP"/>
    </source>
</evidence>
<gene>
    <name evidence="6" type="ORF">ElyMa_006280800</name>
</gene>
<comment type="caution">
    <text evidence="6">The sequence shown here is derived from an EMBL/GenBank/DDBJ whole genome shotgun (WGS) entry which is preliminary data.</text>
</comment>
<dbReference type="AlphaFoldDB" id="A0AAV4HFF5"/>
<evidence type="ECO:0000256" key="3">
    <source>
        <dbReference type="PROSITE-ProRule" id="PRU00059"/>
    </source>
</evidence>